<dbReference type="OMA" id="CAEIPLA"/>
<dbReference type="Pfam" id="PF00646">
    <property type="entry name" value="F-box"/>
    <property type="match status" value="1"/>
</dbReference>
<dbReference type="OrthoDB" id="6482909at2759"/>
<dbReference type="FunFam" id="2.120.10.80:FF:000059">
    <property type="entry name" value="F-box only protein 6"/>
    <property type="match status" value="1"/>
</dbReference>
<dbReference type="PROSITE" id="PS50181">
    <property type="entry name" value="FBOX"/>
    <property type="match status" value="1"/>
</dbReference>
<dbReference type="SMART" id="SM00256">
    <property type="entry name" value="FBOX"/>
    <property type="match status" value="1"/>
</dbReference>
<feature type="domain" description="F-box" evidence="2">
    <location>
        <begin position="112"/>
        <end position="161"/>
    </location>
</feature>
<keyword evidence="1" id="KW-0677">Repeat</keyword>
<dbReference type="SUPFAM" id="SSF50965">
    <property type="entry name" value="Galactose oxidase, central domain"/>
    <property type="match status" value="1"/>
</dbReference>
<keyword evidence="4" id="KW-1185">Reference proteome</keyword>
<dbReference type="Pfam" id="PF24750">
    <property type="entry name" value="b-prop_At3g26010-like"/>
    <property type="match status" value="1"/>
</dbReference>
<dbReference type="Gene3D" id="1.20.1280.50">
    <property type="match status" value="1"/>
</dbReference>
<evidence type="ECO:0000313" key="3">
    <source>
        <dbReference type="EMBL" id="RZC60216.1"/>
    </source>
</evidence>
<dbReference type="PANTHER" id="PTHR31672:SF12">
    <property type="entry name" value="F-BOX DOMAIN-CONTAINING PROTEIN"/>
    <property type="match status" value="1"/>
</dbReference>
<dbReference type="InterPro" id="IPR015915">
    <property type="entry name" value="Kelch-typ_b-propeller"/>
</dbReference>
<dbReference type="EMBL" id="CM010719">
    <property type="protein sequence ID" value="RZC60216.1"/>
    <property type="molecule type" value="Genomic_DNA"/>
</dbReference>
<organism evidence="3 4">
    <name type="scientific">Papaver somniferum</name>
    <name type="common">Opium poppy</name>
    <dbReference type="NCBI Taxonomy" id="3469"/>
    <lineage>
        <taxon>Eukaryota</taxon>
        <taxon>Viridiplantae</taxon>
        <taxon>Streptophyta</taxon>
        <taxon>Embryophyta</taxon>
        <taxon>Tracheophyta</taxon>
        <taxon>Spermatophyta</taxon>
        <taxon>Magnoliopsida</taxon>
        <taxon>Ranunculales</taxon>
        <taxon>Papaveraceae</taxon>
        <taxon>Papaveroideae</taxon>
        <taxon>Papaver</taxon>
    </lineage>
</organism>
<dbReference type="InterPro" id="IPR011043">
    <property type="entry name" value="Gal_Oxase/kelch_b-propeller"/>
</dbReference>
<evidence type="ECO:0000256" key="1">
    <source>
        <dbReference type="ARBA" id="ARBA00022737"/>
    </source>
</evidence>
<gene>
    <name evidence="3" type="ORF">C5167_021966</name>
</gene>
<accession>A0A4Y7JI46</accession>
<dbReference type="CDD" id="cd22157">
    <property type="entry name" value="F-box_AtFBW1-like"/>
    <property type="match status" value="1"/>
</dbReference>
<dbReference type="Gramene" id="RZC60216">
    <property type="protein sequence ID" value="RZC60216"/>
    <property type="gene ID" value="C5167_021966"/>
</dbReference>
<name>A0A4Y7JI46_PAPSO</name>
<reference evidence="3 4" key="1">
    <citation type="journal article" date="2018" name="Science">
        <title>The opium poppy genome and morphinan production.</title>
        <authorList>
            <person name="Guo L."/>
            <person name="Winzer T."/>
            <person name="Yang X."/>
            <person name="Li Y."/>
            <person name="Ning Z."/>
            <person name="He Z."/>
            <person name="Teodor R."/>
            <person name="Lu Y."/>
            <person name="Bowser T.A."/>
            <person name="Graham I.A."/>
            <person name="Ye K."/>
        </authorList>
    </citation>
    <scope>NUCLEOTIDE SEQUENCE [LARGE SCALE GENOMIC DNA]</scope>
    <source>
        <strain evidence="4">cv. HN1</strain>
        <tissue evidence="3">Leaves</tissue>
    </source>
</reference>
<dbReference type="AlphaFoldDB" id="A0A4Y7JI46"/>
<dbReference type="InterPro" id="IPR050796">
    <property type="entry name" value="SCF_F-box_component"/>
</dbReference>
<dbReference type="PANTHER" id="PTHR31672">
    <property type="entry name" value="BNACNNG10540D PROTEIN"/>
    <property type="match status" value="1"/>
</dbReference>
<dbReference type="InterPro" id="IPR001810">
    <property type="entry name" value="F-box_dom"/>
</dbReference>
<dbReference type="InterPro" id="IPR056592">
    <property type="entry name" value="Beta-prop_At3g26010-like"/>
</dbReference>
<dbReference type="FunFam" id="1.20.1280.50:FF:000008">
    <property type="entry name" value="F-box only protein 6"/>
    <property type="match status" value="1"/>
</dbReference>
<proteinExistence type="predicted"/>
<dbReference type="Gene3D" id="2.120.10.80">
    <property type="entry name" value="Kelch-type beta propeller"/>
    <property type="match status" value="1"/>
</dbReference>
<sequence length="464" mass="53283">MECLAMLRQFIGQVQELWELYGFPPPPPPLHHYHHHHLQTPQHQYQHSWCLLDLDNSSVRDGCYDLVMKERKSGNFKMVQPLMSLPPAKKPRKERYRDKMPEPASLTEIMEHRIWKEFPEDLFEAVIARLPVATIFRFRSVCRKWNLLVDSPSFSRRYSEVPKEKPWFYTITHEHENSGAIFDPSTKKWQHPSISNLPEKVISLPVASAGGLVCFLDIGHKNFFVCNPLTQSFKELPARPVSVWSRIAVGMTVNRNSTTEGYKILWLGSDGEHEVYDSGKNTWTKPGGMPSSIKLPLFLNFRSQTLSIDSSLYFMRADPEGIVSYDTDNGVWKQYAVPAPPHLSDHTLAECGGKVMLVGLQTKNAATCVCIWELQKMTLLWKEVDRMPNFMCLEFYGKHIKMTCLGNKGVIMLSLRSRQMNRVVTYDFSKREWEKVPPCILPCGRKRPWIACGTAFHPSPTASA</sequence>
<dbReference type="Proteomes" id="UP000316621">
    <property type="component" value="Chromosome 5"/>
</dbReference>
<dbReference type="SUPFAM" id="SSF81383">
    <property type="entry name" value="F-box domain"/>
    <property type="match status" value="1"/>
</dbReference>
<evidence type="ECO:0000313" key="4">
    <source>
        <dbReference type="Proteomes" id="UP000316621"/>
    </source>
</evidence>
<protein>
    <recommendedName>
        <fullName evidence="2">F-box domain-containing protein</fullName>
    </recommendedName>
</protein>
<dbReference type="InterPro" id="IPR036047">
    <property type="entry name" value="F-box-like_dom_sf"/>
</dbReference>
<evidence type="ECO:0000259" key="2">
    <source>
        <dbReference type="PROSITE" id="PS50181"/>
    </source>
</evidence>